<feature type="domain" description="Ubiquitin-like" evidence="10">
    <location>
        <begin position="358"/>
        <end position="437"/>
    </location>
</feature>
<evidence type="ECO:0000313" key="12">
    <source>
        <dbReference type="Ensembl" id="ENSCSRP00000028618.1"/>
    </source>
</evidence>
<keyword evidence="4" id="KW-0963">Cytoplasm</keyword>
<dbReference type="Ensembl" id="ENSCSRT00000029778.1">
    <property type="protein sequence ID" value="ENSCSRP00000028618.1"/>
    <property type="gene ID" value="ENSCSRG00000021053.1"/>
</dbReference>
<dbReference type="PROSITE" id="PS50245">
    <property type="entry name" value="CAP_GLY_2"/>
    <property type="match status" value="1"/>
</dbReference>
<keyword evidence="8" id="KW-0206">Cytoskeleton</keyword>
<evidence type="ECO:0000256" key="7">
    <source>
        <dbReference type="ARBA" id="ARBA00023186"/>
    </source>
</evidence>
<dbReference type="SMART" id="SM01052">
    <property type="entry name" value="CAP_GLY"/>
    <property type="match status" value="1"/>
</dbReference>
<evidence type="ECO:0000256" key="2">
    <source>
        <dbReference type="ARBA" id="ARBA00006286"/>
    </source>
</evidence>
<dbReference type="CDD" id="cd17044">
    <property type="entry name" value="Ubl_TBCE"/>
    <property type="match status" value="1"/>
</dbReference>
<dbReference type="InterPro" id="IPR000626">
    <property type="entry name" value="Ubiquitin-like_dom"/>
</dbReference>
<feature type="domain" description="CAP-Gly" evidence="11">
    <location>
        <begin position="27"/>
        <end position="71"/>
    </location>
</feature>
<keyword evidence="5" id="KW-0433">Leucine-rich repeat</keyword>
<dbReference type="SUPFAM" id="SSF54236">
    <property type="entry name" value="Ubiquitin-like"/>
    <property type="match status" value="1"/>
</dbReference>
<comment type="similarity">
    <text evidence="2">Belongs to the TBCE family.</text>
</comment>
<dbReference type="Gene3D" id="3.10.20.90">
    <property type="entry name" value="Phosphatidylinositol 3-kinase Catalytic Subunit, Chain A, domain 1"/>
    <property type="match status" value="1"/>
</dbReference>
<dbReference type="InterPro" id="IPR029071">
    <property type="entry name" value="Ubiquitin-like_domsf"/>
</dbReference>
<reference evidence="12" key="1">
    <citation type="submission" date="2025-08" db="UniProtKB">
        <authorList>
            <consortium name="Ensembl"/>
        </authorList>
    </citation>
    <scope>IDENTIFICATION</scope>
</reference>
<dbReference type="FunFam" id="3.10.20.90:FF:000173">
    <property type="entry name" value="Tubulin-specific chaperone E"/>
    <property type="match status" value="1"/>
</dbReference>
<evidence type="ECO:0000256" key="6">
    <source>
        <dbReference type="ARBA" id="ARBA00022737"/>
    </source>
</evidence>
<dbReference type="SUPFAM" id="SSF74924">
    <property type="entry name" value="Cap-Gly domain"/>
    <property type="match status" value="1"/>
</dbReference>
<evidence type="ECO:0000256" key="1">
    <source>
        <dbReference type="ARBA" id="ARBA00004245"/>
    </source>
</evidence>
<evidence type="ECO:0000259" key="11">
    <source>
        <dbReference type="PROSITE" id="PS50245"/>
    </source>
</evidence>
<proteinExistence type="inferred from homology"/>
<keyword evidence="13" id="KW-1185">Reference proteome</keyword>
<keyword evidence="7" id="KW-0143">Chaperone</keyword>
<evidence type="ECO:0000256" key="8">
    <source>
        <dbReference type="ARBA" id="ARBA00023212"/>
    </source>
</evidence>
<protein>
    <recommendedName>
        <fullName evidence="3">Tubulin-specific chaperone E</fullName>
    </recommendedName>
    <alternativeName>
        <fullName evidence="9">Tubulin-folding cofactor E</fullName>
    </alternativeName>
</protein>
<reference evidence="12" key="2">
    <citation type="submission" date="2025-09" db="UniProtKB">
        <authorList>
            <consortium name="Ensembl"/>
        </authorList>
    </citation>
    <scope>IDENTIFICATION</scope>
</reference>
<accession>A0A8C3TFM5</accession>
<dbReference type="GO" id="GO:0005856">
    <property type="term" value="C:cytoskeleton"/>
    <property type="evidence" value="ECO:0007669"/>
    <property type="project" value="UniProtKB-SubCell"/>
</dbReference>
<keyword evidence="6" id="KW-0677">Repeat</keyword>
<dbReference type="PANTHER" id="PTHR18849:SF0">
    <property type="entry name" value="CILIA- AND FLAGELLA-ASSOCIATED PROTEIN 410-RELATED"/>
    <property type="match status" value="1"/>
</dbReference>
<dbReference type="InterPro" id="IPR001611">
    <property type="entry name" value="Leu-rich_rpt"/>
</dbReference>
<dbReference type="InterPro" id="IPR032675">
    <property type="entry name" value="LRR_dom_sf"/>
</dbReference>
<dbReference type="PANTHER" id="PTHR18849">
    <property type="entry name" value="LEUCINE RICH REPEAT PROTEIN"/>
    <property type="match status" value="1"/>
</dbReference>
<sequence>MTSSVPSDVLSRRILCDTEYATVRYAGSVPPTTGLWLGVEWDNPQRGKHNGNHEGIQYFKCSHPTGGSFIRPNKANFGVDFLTAVKNRYGLNDEQDVECEKENALVIGKKTVELVGFDSIIEQQSQLNKLVDISVSECAVSHAGQKEEISRTWWPALEELYLASNDITVLERPINVLQTLKLLDLSNNQLIDGSQLQLIAYLPRLEQLILSNTGISSIHFPDVFCNSFPFSFQWSFINELDKLQCLQSLHCQNNPLMVTEKNPETVRQLIIAKIGQLKVLNKSEIFPDERKGAELDYRKVFGNDWIMAGGNQNPDKNRPNEEFLAAHPRYQLLCLKYGAPEEGELKRQQPFILKNQLLTLTIKCPDKPDQKPIEKKLPDSMTIQKVKGLLYRLLKIPGSELKLSYESSKMEGKEIELENDLKPLQFYSIENGDSVLVRW</sequence>
<dbReference type="InterPro" id="IPR000938">
    <property type="entry name" value="CAP-Gly_domain"/>
</dbReference>
<dbReference type="InterPro" id="IPR044079">
    <property type="entry name" value="Ubl_TBCE"/>
</dbReference>
<dbReference type="Gene3D" id="2.30.30.190">
    <property type="entry name" value="CAP Gly-rich-like domain"/>
    <property type="match status" value="1"/>
</dbReference>
<dbReference type="GO" id="GO:0007010">
    <property type="term" value="P:cytoskeleton organization"/>
    <property type="evidence" value="ECO:0007669"/>
    <property type="project" value="TreeGrafter"/>
</dbReference>
<evidence type="ECO:0000313" key="13">
    <source>
        <dbReference type="Proteomes" id="UP000694403"/>
    </source>
</evidence>
<evidence type="ECO:0000256" key="5">
    <source>
        <dbReference type="ARBA" id="ARBA00022614"/>
    </source>
</evidence>
<evidence type="ECO:0000259" key="10">
    <source>
        <dbReference type="PROSITE" id="PS50053"/>
    </source>
</evidence>
<dbReference type="FunFam" id="2.30.30.190:FF:000008">
    <property type="entry name" value="Tubulin-specific chaperone E"/>
    <property type="match status" value="1"/>
</dbReference>
<dbReference type="PROSITE" id="PS50053">
    <property type="entry name" value="UBIQUITIN_2"/>
    <property type="match status" value="1"/>
</dbReference>
<dbReference type="Proteomes" id="UP000694403">
    <property type="component" value="Unplaced"/>
</dbReference>
<evidence type="ECO:0000256" key="3">
    <source>
        <dbReference type="ARBA" id="ARBA00015004"/>
    </source>
</evidence>
<comment type="subcellular location">
    <subcellularLocation>
        <location evidence="1">Cytoplasm</location>
        <location evidence="1">Cytoskeleton</location>
    </subcellularLocation>
</comment>
<dbReference type="InterPro" id="IPR036859">
    <property type="entry name" value="CAP-Gly_dom_sf"/>
</dbReference>
<dbReference type="Pfam" id="PF13855">
    <property type="entry name" value="LRR_8"/>
    <property type="match status" value="1"/>
</dbReference>
<name>A0A8C3TFM5_CHESE</name>
<dbReference type="Gene3D" id="3.80.10.10">
    <property type="entry name" value="Ribonuclease Inhibitor"/>
    <property type="match status" value="1"/>
</dbReference>
<dbReference type="Pfam" id="PF14560">
    <property type="entry name" value="Ubiquitin_2"/>
    <property type="match status" value="1"/>
</dbReference>
<dbReference type="SUPFAM" id="SSF52058">
    <property type="entry name" value="L domain-like"/>
    <property type="match status" value="1"/>
</dbReference>
<organism evidence="12 13">
    <name type="scientific">Chelydra serpentina</name>
    <name type="common">Snapping turtle</name>
    <name type="synonym">Testudo serpentina</name>
    <dbReference type="NCBI Taxonomy" id="8475"/>
    <lineage>
        <taxon>Eukaryota</taxon>
        <taxon>Metazoa</taxon>
        <taxon>Chordata</taxon>
        <taxon>Craniata</taxon>
        <taxon>Vertebrata</taxon>
        <taxon>Euteleostomi</taxon>
        <taxon>Archelosauria</taxon>
        <taxon>Testudinata</taxon>
        <taxon>Testudines</taxon>
        <taxon>Cryptodira</taxon>
        <taxon>Durocryptodira</taxon>
        <taxon>Americhelydia</taxon>
        <taxon>Chelydroidea</taxon>
        <taxon>Chelydridae</taxon>
        <taxon>Chelydra</taxon>
    </lineage>
</organism>
<dbReference type="AlphaFoldDB" id="A0A8C3TFM5"/>
<evidence type="ECO:0000256" key="9">
    <source>
        <dbReference type="ARBA" id="ARBA00030180"/>
    </source>
</evidence>
<evidence type="ECO:0000256" key="4">
    <source>
        <dbReference type="ARBA" id="ARBA00022490"/>
    </source>
</evidence>
<dbReference type="Pfam" id="PF01302">
    <property type="entry name" value="CAP_GLY"/>
    <property type="match status" value="1"/>
</dbReference>